<keyword evidence="3" id="KW-1185">Reference proteome</keyword>
<proteinExistence type="predicted"/>
<accession>A0A9Q0FBK1</accession>
<gene>
    <name evidence="2" type="ORF">Tsubulata_018044</name>
</gene>
<comment type="caution">
    <text evidence="2">The sequence shown here is derived from an EMBL/GenBank/DDBJ whole genome shotgun (WGS) entry which is preliminary data.</text>
</comment>
<dbReference type="Proteomes" id="UP001141552">
    <property type="component" value="Unassembled WGS sequence"/>
</dbReference>
<sequence length="229" mass="24990">MPPPPPPLTQRRRRVKTSNESAFLCSPARSTAPAAIVAVLKMPDPRLQPSLPPSTSPSFRQGELLGLKMTRLVDWSDPDERAGQGRPGWANPRVGGWNTVLDGDGGEEEFASSEVSCSVMGVDPGLSSSVTMNEFLLDCIGSTFNRMEQCNRTAEKLRKVNGCIEKGSELISHEDLGATREERQLVDSLWSSCFNEPSSLGEKGLLHLPEKDSRLPDVASQHIEPLLRA</sequence>
<name>A0A9Q0FBK1_9ROSI</name>
<protein>
    <submittedName>
        <fullName evidence="2">Uncharacterized protein</fullName>
    </submittedName>
</protein>
<dbReference type="AlphaFoldDB" id="A0A9Q0FBK1"/>
<reference evidence="2" key="1">
    <citation type="submission" date="2022-02" db="EMBL/GenBank/DDBJ databases">
        <authorList>
            <person name="Henning P.M."/>
            <person name="McCubbin A.G."/>
            <person name="Shore J.S."/>
        </authorList>
    </citation>
    <scope>NUCLEOTIDE SEQUENCE</scope>
    <source>
        <strain evidence="2">F60SS</strain>
        <tissue evidence="2">Leaves</tissue>
    </source>
</reference>
<evidence type="ECO:0000256" key="1">
    <source>
        <dbReference type="SAM" id="MobiDB-lite"/>
    </source>
</evidence>
<reference evidence="2" key="2">
    <citation type="journal article" date="2023" name="Plants (Basel)">
        <title>Annotation of the Turnera subulata (Passifloraceae) Draft Genome Reveals the S-Locus Evolved after the Divergence of Turneroideae from Passifloroideae in a Stepwise Manner.</title>
        <authorList>
            <person name="Henning P.M."/>
            <person name="Roalson E.H."/>
            <person name="Mir W."/>
            <person name="McCubbin A.G."/>
            <person name="Shore J.S."/>
        </authorList>
    </citation>
    <scope>NUCLEOTIDE SEQUENCE</scope>
    <source>
        <strain evidence="2">F60SS</strain>
    </source>
</reference>
<feature type="region of interest" description="Disordered" evidence="1">
    <location>
        <begin position="1"/>
        <end position="21"/>
    </location>
</feature>
<dbReference type="EMBL" id="JAKUCV010006351">
    <property type="protein sequence ID" value="KAJ4827720.1"/>
    <property type="molecule type" value="Genomic_DNA"/>
</dbReference>
<evidence type="ECO:0000313" key="2">
    <source>
        <dbReference type="EMBL" id="KAJ4827720.1"/>
    </source>
</evidence>
<evidence type="ECO:0000313" key="3">
    <source>
        <dbReference type="Proteomes" id="UP001141552"/>
    </source>
</evidence>
<organism evidence="2 3">
    <name type="scientific">Turnera subulata</name>
    <dbReference type="NCBI Taxonomy" id="218843"/>
    <lineage>
        <taxon>Eukaryota</taxon>
        <taxon>Viridiplantae</taxon>
        <taxon>Streptophyta</taxon>
        <taxon>Embryophyta</taxon>
        <taxon>Tracheophyta</taxon>
        <taxon>Spermatophyta</taxon>
        <taxon>Magnoliopsida</taxon>
        <taxon>eudicotyledons</taxon>
        <taxon>Gunneridae</taxon>
        <taxon>Pentapetalae</taxon>
        <taxon>rosids</taxon>
        <taxon>fabids</taxon>
        <taxon>Malpighiales</taxon>
        <taxon>Passifloraceae</taxon>
        <taxon>Turnera</taxon>
    </lineage>
</organism>
<dbReference type="OrthoDB" id="10250458at2759"/>